<dbReference type="Gene3D" id="3.80.10.10">
    <property type="entry name" value="Ribonuclease Inhibitor"/>
    <property type="match status" value="1"/>
</dbReference>
<comment type="caution">
    <text evidence="3">The sequence shown here is derived from an EMBL/GenBank/DDBJ whole genome shotgun (WGS) entry which is preliminary data.</text>
</comment>
<dbReference type="EMBL" id="JAKELL010000083">
    <property type="protein sequence ID" value="KAH8983855.1"/>
    <property type="molecule type" value="Genomic_DNA"/>
</dbReference>
<dbReference type="Proteomes" id="UP001201163">
    <property type="component" value="Unassembled WGS sequence"/>
</dbReference>
<feature type="compositionally biased region" description="Pro residues" evidence="1">
    <location>
        <begin position="27"/>
        <end position="49"/>
    </location>
</feature>
<reference evidence="3" key="1">
    <citation type="submission" date="2022-01" db="EMBL/GenBank/DDBJ databases">
        <title>Comparative genomics reveals a dynamic genome evolution in the ectomycorrhizal milk-cap (Lactarius) mushrooms.</title>
        <authorList>
            <consortium name="DOE Joint Genome Institute"/>
            <person name="Lebreton A."/>
            <person name="Tang N."/>
            <person name="Kuo A."/>
            <person name="LaButti K."/>
            <person name="Drula E."/>
            <person name="Barry K."/>
            <person name="Clum A."/>
            <person name="Lipzen A."/>
            <person name="Mousain D."/>
            <person name="Ng V."/>
            <person name="Wang R."/>
            <person name="Wang X."/>
            <person name="Dai Y."/>
            <person name="Henrissat B."/>
            <person name="Grigoriev I.V."/>
            <person name="Guerin-Laguette A."/>
            <person name="Yu F."/>
            <person name="Martin F.M."/>
        </authorList>
    </citation>
    <scope>NUCLEOTIDE SEQUENCE</scope>
    <source>
        <strain evidence="3">QP</strain>
    </source>
</reference>
<gene>
    <name evidence="3" type="ORF">EDB92DRAFT_1550427</name>
</gene>
<evidence type="ECO:0000313" key="4">
    <source>
        <dbReference type="Proteomes" id="UP001201163"/>
    </source>
</evidence>
<organism evidence="3 4">
    <name type="scientific">Lactarius akahatsu</name>
    <dbReference type="NCBI Taxonomy" id="416441"/>
    <lineage>
        <taxon>Eukaryota</taxon>
        <taxon>Fungi</taxon>
        <taxon>Dikarya</taxon>
        <taxon>Basidiomycota</taxon>
        <taxon>Agaricomycotina</taxon>
        <taxon>Agaricomycetes</taxon>
        <taxon>Russulales</taxon>
        <taxon>Russulaceae</taxon>
        <taxon>Lactarius</taxon>
    </lineage>
</organism>
<keyword evidence="4" id="KW-1185">Reference proteome</keyword>
<accession>A0AAD4L9P3</accession>
<feature type="region of interest" description="Disordered" evidence="1">
    <location>
        <begin position="23"/>
        <end position="52"/>
    </location>
</feature>
<evidence type="ECO:0000259" key="2">
    <source>
        <dbReference type="PROSITE" id="PS50181"/>
    </source>
</evidence>
<evidence type="ECO:0000256" key="1">
    <source>
        <dbReference type="SAM" id="MobiDB-lite"/>
    </source>
</evidence>
<dbReference type="SUPFAM" id="SSF52047">
    <property type="entry name" value="RNI-like"/>
    <property type="match status" value="1"/>
</dbReference>
<name>A0AAD4L9P3_9AGAM</name>
<dbReference type="InterPro" id="IPR001810">
    <property type="entry name" value="F-box_dom"/>
</dbReference>
<proteinExistence type="predicted"/>
<dbReference type="AlphaFoldDB" id="A0AAD4L9P3"/>
<evidence type="ECO:0000313" key="3">
    <source>
        <dbReference type="EMBL" id="KAH8983855.1"/>
    </source>
</evidence>
<feature type="domain" description="F-box" evidence="2">
    <location>
        <begin position="54"/>
        <end position="118"/>
    </location>
</feature>
<protein>
    <recommendedName>
        <fullName evidence="2">F-box domain-containing protein</fullName>
    </recommendedName>
</protein>
<dbReference type="InterPro" id="IPR032675">
    <property type="entry name" value="LRR_dom_sf"/>
</dbReference>
<dbReference type="PROSITE" id="PS50181">
    <property type="entry name" value="FBOX"/>
    <property type="match status" value="1"/>
</dbReference>
<sequence>MVSGSARLSFQRLTHTMRRVKAKFHPHSPPEPQRLPPLEQPPRPAPDGPPVAVASPISRVPAELLMEMFTHVPRMEFEESLRAHAAGVPLRPTWMSIAQVCRRWRAIVANFKDFWAYIPLQTSAYWAEVSLARSYPRPISFRVDCSTTQSEWYRRAALSALRAVARAQEVHLQSSAATNLEFRMEALHLLGGSPAPKLETLSINGTMARNLVLLSDDIFLRYHNAVVALRSLTLVYCDVRPSNALFHAPLVSLHLENCQADSLLEVLSRLPHLRTLNLESTPFHDAPLRNSSNVVHLQQLQHLAITNASGIVAFLIKGILTSASTSLSITCTDYAVIDEPLDDTVLLHIITSTLSAVLSAHVERALGAGHSFPLLEITTPSSTYKRTLTLRNPASDLPRRFPFTPHSRTAPATAVLGMG</sequence>